<dbReference type="InterPro" id="IPR000524">
    <property type="entry name" value="Tscrpt_reg_HTH_GntR"/>
</dbReference>
<evidence type="ECO:0000259" key="4">
    <source>
        <dbReference type="PROSITE" id="PS50949"/>
    </source>
</evidence>
<dbReference type="SUPFAM" id="SSF46785">
    <property type="entry name" value="Winged helix' DNA-binding domain"/>
    <property type="match status" value="1"/>
</dbReference>
<dbReference type="Pfam" id="PF00392">
    <property type="entry name" value="GntR"/>
    <property type="match status" value="1"/>
</dbReference>
<gene>
    <name evidence="5" type="ORF">P4S50_16020</name>
</gene>
<keyword evidence="1" id="KW-0805">Transcription regulation</keyword>
<dbReference type="CDD" id="cd07377">
    <property type="entry name" value="WHTH_GntR"/>
    <property type="match status" value="1"/>
</dbReference>
<dbReference type="RefSeq" id="WP_277731831.1">
    <property type="nucleotide sequence ID" value="NZ_CP120733.1"/>
</dbReference>
<dbReference type="Gene3D" id="1.10.10.10">
    <property type="entry name" value="Winged helix-like DNA-binding domain superfamily/Winged helix DNA-binding domain"/>
    <property type="match status" value="1"/>
</dbReference>
<name>A0ABY8EAE6_9FIRM</name>
<proteinExistence type="predicted"/>
<keyword evidence="2" id="KW-0238">DNA-binding</keyword>
<keyword evidence="3" id="KW-0804">Transcription</keyword>
<dbReference type="PROSITE" id="PS50949">
    <property type="entry name" value="HTH_GNTR"/>
    <property type="match status" value="1"/>
</dbReference>
<dbReference type="Gene3D" id="1.10.287.2110">
    <property type="match status" value="1"/>
</dbReference>
<reference evidence="5 6" key="1">
    <citation type="submission" date="2023-03" db="EMBL/GenBank/DDBJ databases">
        <title>Complete genome sequence of Tepidibacter sp. SWIR-1, isolated from a deep-sea hydrothermal vent.</title>
        <authorList>
            <person name="Li X."/>
        </authorList>
    </citation>
    <scope>NUCLEOTIDE SEQUENCE [LARGE SCALE GENOMIC DNA]</scope>
    <source>
        <strain evidence="5 6">SWIR-1</strain>
    </source>
</reference>
<protein>
    <submittedName>
        <fullName evidence="5">GntR family transcriptional regulator</fullName>
    </submittedName>
</protein>
<evidence type="ECO:0000313" key="5">
    <source>
        <dbReference type="EMBL" id="WFD09875.1"/>
    </source>
</evidence>
<feature type="domain" description="HTH gntR-type" evidence="4">
    <location>
        <begin position="7"/>
        <end position="75"/>
    </location>
</feature>
<evidence type="ECO:0000256" key="3">
    <source>
        <dbReference type="ARBA" id="ARBA00023163"/>
    </source>
</evidence>
<keyword evidence="6" id="KW-1185">Reference proteome</keyword>
<dbReference type="InterPro" id="IPR036390">
    <property type="entry name" value="WH_DNA-bd_sf"/>
</dbReference>
<evidence type="ECO:0000313" key="6">
    <source>
        <dbReference type="Proteomes" id="UP001222800"/>
    </source>
</evidence>
<dbReference type="InterPro" id="IPR036388">
    <property type="entry name" value="WH-like_DNA-bd_sf"/>
</dbReference>
<evidence type="ECO:0000256" key="2">
    <source>
        <dbReference type="ARBA" id="ARBA00023125"/>
    </source>
</evidence>
<dbReference type="EMBL" id="CP120733">
    <property type="protein sequence ID" value="WFD09875.1"/>
    <property type="molecule type" value="Genomic_DNA"/>
</dbReference>
<dbReference type="Proteomes" id="UP001222800">
    <property type="component" value="Chromosome"/>
</dbReference>
<dbReference type="PANTHER" id="PTHR38445">
    <property type="entry name" value="HTH-TYPE TRANSCRIPTIONAL REPRESSOR YTRA"/>
    <property type="match status" value="1"/>
</dbReference>
<sequence length="119" mass="13908">MEFDNSKPIYIQIIEDIKKRLIRGEIKLGDKIPSQRELAKDIKVNPNTVQRAYREMESMGLVKTLRGQGTFISDQEQLLNQIKKEMASEVLIKFVEEMRSLGIKDDETIKLIKSWQEKI</sequence>
<organism evidence="5 6">
    <name type="scientific">Tepidibacter hydrothermalis</name>
    <dbReference type="NCBI Taxonomy" id="3036126"/>
    <lineage>
        <taxon>Bacteria</taxon>
        <taxon>Bacillati</taxon>
        <taxon>Bacillota</taxon>
        <taxon>Clostridia</taxon>
        <taxon>Peptostreptococcales</taxon>
        <taxon>Peptostreptococcaceae</taxon>
        <taxon>Tepidibacter</taxon>
    </lineage>
</organism>
<evidence type="ECO:0000256" key="1">
    <source>
        <dbReference type="ARBA" id="ARBA00023015"/>
    </source>
</evidence>
<dbReference type="PANTHER" id="PTHR38445:SF6">
    <property type="entry name" value="GNTR-FAMILY TRANSCRIPTIONAL REGULATOR"/>
    <property type="match status" value="1"/>
</dbReference>
<accession>A0ABY8EAE6</accession>
<dbReference type="SMART" id="SM00345">
    <property type="entry name" value="HTH_GNTR"/>
    <property type="match status" value="1"/>
</dbReference>